<keyword evidence="2 3" id="KW-0961">Cell wall biogenesis/degradation</keyword>
<dbReference type="InterPro" id="IPR009009">
    <property type="entry name" value="RlpA-like_DPBB"/>
</dbReference>
<sequence length="253" mass="28268">MLKLIISLLFIIYLTACTTSRYQHKHDSAPTRPPTLLELKDAVVTSEGIGRGNNPYSIKGIKYVPHTQRQPYTAKGTASWYGKKFHGHLTSNGEIYNMYQMSAAHKTLPLPSFVKVTNLANNKSTIVRVNDRGPFYQDRIIDLSYAAAYKIGVYDTGTAQVHLEVVFPETDIQQENVLQQFHVKLSGIESLEHAEEIGKGLSIMLNQKFSSSQSNNEVALLFGPFANKSEAESFSNQLSVHEYNKTIVESSLP</sequence>
<reference evidence="6 7" key="1">
    <citation type="submission" date="2023-10" db="EMBL/GenBank/DDBJ databases">
        <title>Psychrosphaera aquimaarina strain SW33 isolated from seawater.</title>
        <authorList>
            <person name="Bayburt H."/>
            <person name="Kim J.M."/>
            <person name="Choi B.J."/>
            <person name="Jeon C.O."/>
        </authorList>
    </citation>
    <scope>NUCLEOTIDE SEQUENCE [LARGE SCALE GENOMIC DNA]</scope>
    <source>
        <strain evidence="6 7">KCTC 52743</strain>
    </source>
</reference>
<dbReference type="HAMAP" id="MF_02071">
    <property type="entry name" value="RlpA"/>
    <property type="match status" value="1"/>
</dbReference>
<keyword evidence="7" id="KW-1185">Reference proteome</keyword>
<evidence type="ECO:0000256" key="2">
    <source>
        <dbReference type="ARBA" id="ARBA00023316"/>
    </source>
</evidence>
<evidence type="ECO:0000313" key="6">
    <source>
        <dbReference type="EMBL" id="MDU0112721.1"/>
    </source>
</evidence>
<dbReference type="InterPro" id="IPR034718">
    <property type="entry name" value="RlpA"/>
</dbReference>
<keyword evidence="1 3" id="KW-0456">Lyase</keyword>
<gene>
    <name evidence="3" type="primary">rlpA</name>
    <name evidence="6" type="ORF">RT723_06830</name>
</gene>
<accession>A0ABU3QZ65</accession>
<dbReference type="Proteomes" id="UP001257914">
    <property type="component" value="Unassembled WGS sequence"/>
</dbReference>
<dbReference type="PANTHER" id="PTHR34183">
    <property type="entry name" value="ENDOLYTIC PEPTIDOGLYCAN TRANSGLYCOSYLASE RLPA"/>
    <property type="match status" value="1"/>
</dbReference>
<dbReference type="NCBIfam" id="TIGR00413">
    <property type="entry name" value="rlpA"/>
    <property type="match status" value="1"/>
</dbReference>
<dbReference type="SUPFAM" id="SSF50685">
    <property type="entry name" value="Barwin-like endoglucanases"/>
    <property type="match status" value="1"/>
</dbReference>
<comment type="similarity">
    <text evidence="3 4">Belongs to the RlpA family.</text>
</comment>
<dbReference type="PANTHER" id="PTHR34183:SF1">
    <property type="entry name" value="ENDOLYTIC PEPTIDOGLYCAN TRANSGLYCOSYLASE RLPA"/>
    <property type="match status" value="1"/>
</dbReference>
<dbReference type="CDD" id="cd22268">
    <property type="entry name" value="DPBB_RlpA-like"/>
    <property type="match status" value="1"/>
</dbReference>
<protein>
    <recommendedName>
        <fullName evidence="3">Endolytic peptidoglycan transglycosylase RlpA</fullName>
        <ecNumber evidence="3">4.2.2.-</ecNumber>
    </recommendedName>
</protein>
<dbReference type="EMBL" id="JAWCUA010000007">
    <property type="protein sequence ID" value="MDU0112721.1"/>
    <property type="molecule type" value="Genomic_DNA"/>
</dbReference>
<evidence type="ECO:0000256" key="1">
    <source>
        <dbReference type="ARBA" id="ARBA00023239"/>
    </source>
</evidence>
<evidence type="ECO:0000259" key="5">
    <source>
        <dbReference type="Pfam" id="PF03330"/>
    </source>
</evidence>
<name>A0ABU3QZ65_9GAMM</name>
<comment type="caution">
    <text evidence="6">The sequence shown here is derived from an EMBL/GenBank/DDBJ whole genome shotgun (WGS) entry which is preliminary data.</text>
</comment>
<dbReference type="Gene3D" id="2.40.40.10">
    <property type="entry name" value="RlpA-like domain"/>
    <property type="match status" value="1"/>
</dbReference>
<comment type="function">
    <text evidence="3">Lytic transglycosylase with a strong preference for naked glycan strands that lack stem peptides.</text>
</comment>
<evidence type="ECO:0000256" key="4">
    <source>
        <dbReference type="RuleBase" id="RU003495"/>
    </source>
</evidence>
<evidence type="ECO:0000256" key="3">
    <source>
        <dbReference type="HAMAP-Rule" id="MF_02071"/>
    </source>
</evidence>
<dbReference type="InterPro" id="IPR012997">
    <property type="entry name" value="RplA"/>
</dbReference>
<dbReference type="InterPro" id="IPR036908">
    <property type="entry name" value="RlpA-like_sf"/>
</dbReference>
<dbReference type="Pfam" id="PF03330">
    <property type="entry name" value="DPBB_1"/>
    <property type="match status" value="1"/>
</dbReference>
<dbReference type="EC" id="4.2.2.-" evidence="3"/>
<feature type="domain" description="RlpA-like protein double-psi beta-barrel" evidence="5">
    <location>
        <begin position="73"/>
        <end position="162"/>
    </location>
</feature>
<evidence type="ECO:0000313" key="7">
    <source>
        <dbReference type="Proteomes" id="UP001257914"/>
    </source>
</evidence>
<organism evidence="6 7">
    <name type="scientific">Psychrosphaera aquimarina</name>
    <dbReference type="NCBI Taxonomy" id="2044854"/>
    <lineage>
        <taxon>Bacteria</taxon>
        <taxon>Pseudomonadati</taxon>
        <taxon>Pseudomonadota</taxon>
        <taxon>Gammaproteobacteria</taxon>
        <taxon>Alteromonadales</taxon>
        <taxon>Pseudoalteromonadaceae</taxon>
        <taxon>Psychrosphaera</taxon>
    </lineage>
</organism>
<dbReference type="RefSeq" id="WP_315946430.1">
    <property type="nucleotide sequence ID" value="NZ_JAWCUA010000007.1"/>
</dbReference>
<proteinExistence type="inferred from homology"/>